<evidence type="ECO:0000313" key="3">
    <source>
        <dbReference type="Proteomes" id="UP001355206"/>
    </source>
</evidence>
<comment type="caution">
    <text evidence="2">The sequence shown here is derived from an EMBL/GenBank/DDBJ whole genome shotgun (WGS) entry which is preliminary data.</text>
</comment>
<keyword evidence="3" id="KW-1185">Reference proteome</keyword>
<accession>A0ABU7TN51</accession>
<feature type="compositionally biased region" description="Low complexity" evidence="1">
    <location>
        <begin position="1"/>
        <end position="14"/>
    </location>
</feature>
<evidence type="ECO:0000313" key="2">
    <source>
        <dbReference type="EMBL" id="MEE7491083.1"/>
    </source>
</evidence>
<feature type="region of interest" description="Disordered" evidence="1">
    <location>
        <begin position="1"/>
        <end position="22"/>
    </location>
</feature>
<gene>
    <name evidence="2" type="ORF">MOTC310_11675</name>
</gene>
<evidence type="ECO:0008006" key="4">
    <source>
        <dbReference type="Google" id="ProtNLM"/>
    </source>
</evidence>
<dbReference type="EMBL" id="MLCA01000006">
    <property type="protein sequence ID" value="MEE7491083.1"/>
    <property type="molecule type" value="Genomic_DNA"/>
</dbReference>
<evidence type="ECO:0000256" key="1">
    <source>
        <dbReference type="SAM" id="MobiDB-lite"/>
    </source>
</evidence>
<proteinExistence type="predicted"/>
<organism evidence="2 3">
    <name type="scientific">Methylobacterium oryzae</name>
    <dbReference type="NCBI Taxonomy" id="334852"/>
    <lineage>
        <taxon>Bacteria</taxon>
        <taxon>Pseudomonadati</taxon>
        <taxon>Pseudomonadota</taxon>
        <taxon>Alphaproteobacteria</taxon>
        <taxon>Hyphomicrobiales</taxon>
        <taxon>Methylobacteriaceae</taxon>
        <taxon>Methylobacterium</taxon>
    </lineage>
</organism>
<reference evidence="2 3" key="1">
    <citation type="journal article" date="2012" name="Genet. Mol. Biol.">
        <title>Analysis of 16S rRNA and mxaF genes revealing insights into Methylobacterium niche-specific plant association.</title>
        <authorList>
            <person name="Dourado M.N."/>
            <person name="Andreote F.D."/>
            <person name="Dini-Andreote F."/>
            <person name="Conti R."/>
            <person name="Araujo J.M."/>
            <person name="Araujo W.L."/>
        </authorList>
    </citation>
    <scope>NUCLEOTIDE SEQUENCE [LARGE SCALE GENOMIC DNA]</scope>
    <source>
        <strain evidence="2 3">TC3-10</strain>
    </source>
</reference>
<name>A0ABU7TN51_9HYPH</name>
<dbReference type="Proteomes" id="UP001355206">
    <property type="component" value="Unassembled WGS sequence"/>
</dbReference>
<dbReference type="RefSeq" id="WP_331301871.1">
    <property type="nucleotide sequence ID" value="NZ_MLCA01000006.1"/>
</dbReference>
<protein>
    <recommendedName>
        <fullName evidence="4">Tail fiber domain-containing protein</fullName>
    </recommendedName>
</protein>
<sequence>MGGGTKTQTTVQQQNNDPWAPAQPALQGVLAGASAAYNSGVGSQVYTGPRYAGLGDTSLAALDTIAGSANAGQGAAKAGDSYLTGLLQNGGTTSGIQSALAGLDSIGKIDTSRVTSLADQMADPNNLAYSTARALTRGDYNLSTDGYTGLLNGLSGQTQTEKSLQDAADGKFLGGANPYLDAVIGRSQGEAASKIAQQMGAAGRTGSGRYAATIADSLGAIGTQARYTDYDNERTRQMQAATAIDSSRNARTSLQQGLYGSINNAEQANAGLALSGAGLYNSTNTTALGGATALAGIDNQNIQNGIQTAGLKLSAAQADRAAALQGLGMVGTNIDNLQRPGLTLAGVGAALDADRQAQLDAAQEQFADQQASPWKQLGLYAGIVDPIAGLGGSSSGTSVQKIPQPGVLQQLLGGGLAIAGTASKFIGK</sequence>